<dbReference type="InterPro" id="IPR002938">
    <property type="entry name" value="FAD-bd"/>
</dbReference>
<dbReference type="RefSeq" id="WP_243554197.1">
    <property type="nucleotide sequence ID" value="NZ_CP094528.1"/>
</dbReference>
<evidence type="ECO:0000256" key="1">
    <source>
        <dbReference type="ARBA" id="ARBA00023002"/>
    </source>
</evidence>
<dbReference type="SUPFAM" id="SSF51905">
    <property type="entry name" value="FAD/NAD(P)-binding domain"/>
    <property type="match status" value="1"/>
</dbReference>
<dbReference type="InterPro" id="IPR036188">
    <property type="entry name" value="FAD/NAD-bd_sf"/>
</dbReference>
<dbReference type="PANTHER" id="PTHR43476">
    <property type="entry name" value="3-(3-HYDROXY-PHENYL)PROPIONATE/3-HYDROXYCINNAMIC ACID HYDROXYLASE"/>
    <property type="match status" value="1"/>
</dbReference>
<sequence>MSGVRGRFVRPRSSQPDLGRANRPRSGGDRRHDVAIVGGGPVGLLLGCLVAARGLDVVVLERRSEPSGSSRAIGIHPPGLRVLDAAGVGAAVRDRSAPIRDGVVSCEGRTLGRMRFREPVRALPQHETEALLEARLAALAPGALRRGVAVTGWRDRGTHVELAVASPPGAGVIAATYLVGADGVRSTVRQVAGIGWRERRGRAEYVMGDSDDTTDATTTALLYFEPSGVVESFPLPGGRRRWVAWVRRAPTPLDAEALATIVATRAGASVDPSSAGEPSGFTARQHLADRFANGRVALAGDAAHEVSPIGGQGMNLGWLDAQQLARDLAGGVAEGGVLEAFVAYDRARRSAAARAIRQARFNMRMGAPAAGARLRARNAAVRVLAVPPFRPLLAAAFTMRWL</sequence>
<proteinExistence type="predicted"/>
<dbReference type="Gene3D" id="3.30.70.2450">
    <property type="match status" value="1"/>
</dbReference>
<accession>A0ABY4BVK5</accession>
<evidence type="ECO:0000259" key="3">
    <source>
        <dbReference type="Pfam" id="PF01494"/>
    </source>
</evidence>
<dbReference type="Proteomes" id="UP000832097">
    <property type="component" value="Chromosome"/>
</dbReference>
<evidence type="ECO:0000313" key="5">
    <source>
        <dbReference type="Proteomes" id="UP000832097"/>
    </source>
</evidence>
<dbReference type="Pfam" id="PF01494">
    <property type="entry name" value="FAD_binding_3"/>
    <property type="match status" value="1"/>
</dbReference>
<dbReference type="PANTHER" id="PTHR43476:SF3">
    <property type="entry name" value="FAD-BINDING MONOOXYGENASE"/>
    <property type="match status" value="1"/>
</dbReference>
<organism evidence="4 5">
    <name type="scientific">Agromyces larvae</name>
    <dbReference type="NCBI Taxonomy" id="2929802"/>
    <lineage>
        <taxon>Bacteria</taxon>
        <taxon>Bacillati</taxon>
        <taxon>Actinomycetota</taxon>
        <taxon>Actinomycetes</taxon>
        <taxon>Micrococcales</taxon>
        <taxon>Microbacteriaceae</taxon>
        <taxon>Agromyces</taxon>
    </lineage>
</organism>
<feature type="region of interest" description="Disordered" evidence="2">
    <location>
        <begin position="1"/>
        <end position="32"/>
    </location>
</feature>
<keyword evidence="1" id="KW-0560">Oxidoreductase</keyword>
<evidence type="ECO:0000256" key="2">
    <source>
        <dbReference type="SAM" id="MobiDB-lite"/>
    </source>
</evidence>
<keyword evidence="4" id="KW-0503">Monooxygenase</keyword>
<evidence type="ECO:0000313" key="4">
    <source>
        <dbReference type="EMBL" id="UOE43236.1"/>
    </source>
</evidence>
<keyword evidence="5" id="KW-1185">Reference proteome</keyword>
<dbReference type="InterPro" id="IPR050631">
    <property type="entry name" value="PheA/TfdB_FAD_monoxygenase"/>
</dbReference>
<protein>
    <submittedName>
        <fullName evidence="4">FAD-dependent monooxygenase</fullName>
    </submittedName>
</protein>
<feature type="domain" description="FAD-binding" evidence="3">
    <location>
        <begin position="32"/>
        <end position="358"/>
    </location>
</feature>
<reference evidence="4 5" key="1">
    <citation type="submission" date="2022-03" db="EMBL/GenBank/DDBJ databases">
        <title>Mucilaginibacter sp. isolated from the gut of Protaetia brevitarsis seulensis larvae.</title>
        <authorList>
            <person name="Won M."/>
            <person name="Kim S.-J."/>
            <person name="Kwon S.-W."/>
        </authorList>
    </citation>
    <scope>NUCLEOTIDE SEQUENCE [LARGE SCALE GENOMIC DNA]</scope>
    <source>
        <strain evidence="4 5">CFWR-12</strain>
    </source>
</reference>
<dbReference type="Gene3D" id="3.50.50.60">
    <property type="entry name" value="FAD/NAD(P)-binding domain"/>
    <property type="match status" value="1"/>
</dbReference>
<dbReference type="EMBL" id="CP094528">
    <property type="protein sequence ID" value="UOE43236.1"/>
    <property type="molecule type" value="Genomic_DNA"/>
</dbReference>
<name>A0ABY4BVK5_9MICO</name>
<dbReference type="PRINTS" id="PR00420">
    <property type="entry name" value="RNGMNOXGNASE"/>
</dbReference>
<gene>
    <name evidence="4" type="ORF">MTO99_13715</name>
</gene>
<dbReference type="GO" id="GO:0004497">
    <property type="term" value="F:monooxygenase activity"/>
    <property type="evidence" value="ECO:0007669"/>
    <property type="project" value="UniProtKB-KW"/>
</dbReference>